<dbReference type="SMART" id="SM00388">
    <property type="entry name" value="HisKA"/>
    <property type="match status" value="1"/>
</dbReference>
<dbReference type="InterPro" id="IPR036097">
    <property type="entry name" value="HisK_dim/P_sf"/>
</dbReference>
<dbReference type="Gene3D" id="3.30.565.10">
    <property type="entry name" value="Histidine kinase-like ATPase, C-terminal domain"/>
    <property type="match status" value="1"/>
</dbReference>
<protein>
    <recommendedName>
        <fullName evidence="3">histidine kinase</fullName>
        <ecNumber evidence="3">2.7.13.3</ecNumber>
    </recommendedName>
</protein>
<dbReference type="PANTHER" id="PTHR45528">
    <property type="entry name" value="SENSOR HISTIDINE KINASE CPXA"/>
    <property type="match status" value="1"/>
</dbReference>
<keyword evidence="13 14" id="KW-0472">Membrane</keyword>
<keyword evidence="8" id="KW-0547">Nucleotide-binding</keyword>
<dbReference type="GO" id="GO:0016301">
    <property type="term" value="F:kinase activity"/>
    <property type="evidence" value="ECO:0007669"/>
    <property type="project" value="UniProtKB-KW"/>
</dbReference>
<dbReference type="Pfam" id="PF02518">
    <property type="entry name" value="HATPase_c"/>
    <property type="match status" value="1"/>
</dbReference>
<keyword evidence="17" id="KW-1185">Reference proteome</keyword>
<dbReference type="SMART" id="SM00387">
    <property type="entry name" value="HATPase_c"/>
    <property type="match status" value="1"/>
</dbReference>
<evidence type="ECO:0000256" key="13">
    <source>
        <dbReference type="ARBA" id="ARBA00023136"/>
    </source>
</evidence>
<dbReference type="SUPFAM" id="SSF47384">
    <property type="entry name" value="Homodimeric domain of signal transducing histidine kinase"/>
    <property type="match status" value="1"/>
</dbReference>
<evidence type="ECO:0000256" key="2">
    <source>
        <dbReference type="ARBA" id="ARBA00004651"/>
    </source>
</evidence>
<dbReference type="CDD" id="cd00082">
    <property type="entry name" value="HisKA"/>
    <property type="match status" value="1"/>
</dbReference>
<keyword evidence="12" id="KW-0902">Two-component regulatory system</keyword>
<evidence type="ECO:0000256" key="11">
    <source>
        <dbReference type="ARBA" id="ARBA00022989"/>
    </source>
</evidence>
<evidence type="ECO:0000259" key="15">
    <source>
        <dbReference type="PROSITE" id="PS50109"/>
    </source>
</evidence>
<keyword evidence="11 14" id="KW-1133">Transmembrane helix</keyword>
<organism evidence="16 17">
    <name type="scientific">Peptostreptococcus equinus</name>
    <dbReference type="NCBI Taxonomy" id="3003601"/>
    <lineage>
        <taxon>Bacteria</taxon>
        <taxon>Bacillati</taxon>
        <taxon>Bacillota</taxon>
        <taxon>Clostridia</taxon>
        <taxon>Peptostreptococcales</taxon>
        <taxon>Peptostreptococcaceae</taxon>
        <taxon>Peptostreptococcus</taxon>
    </lineage>
</organism>
<keyword evidence="4" id="KW-1003">Cell membrane</keyword>
<feature type="transmembrane region" description="Helical" evidence="14">
    <location>
        <begin position="28"/>
        <end position="47"/>
    </location>
</feature>
<evidence type="ECO:0000313" key="16">
    <source>
        <dbReference type="EMBL" id="WAW14467.1"/>
    </source>
</evidence>
<dbReference type="InterPro" id="IPR003594">
    <property type="entry name" value="HATPase_dom"/>
</dbReference>
<dbReference type="CDD" id="cd00075">
    <property type="entry name" value="HATPase"/>
    <property type="match status" value="1"/>
</dbReference>
<keyword evidence="6" id="KW-0808">Transferase</keyword>
<evidence type="ECO:0000256" key="12">
    <source>
        <dbReference type="ARBA" id="ARBA00023012"/>
    </source>
</evidence>
<evidence type="ECO:0000313" key="17">
    <source>
        <dbReference type="Proteomes" id="UP001164187"/>
    </source>
</evidence>
<evidence type="ECO:0000256" key="14">
    <source>
        <dbReference type="SAM" id="Phobius"/>
    </source>
</evidence>
<accession>A0ABY7JRZ9</accession>
<dbReference type="InterPro" id="IPR005467">
    <property type="entry name" value="His_kinase_dom"/>
</dbReference>
<evidence type="ECO:0000256" key="5">
    <source>
        <dbReference type="ARBA" id="ARBA00022553"/>
    </source>
</evidence>
<feature type="transmembrane region" description="Helical" evidence="14">
    <location>
        <begin position="197"/>
        <end position="221"/>
    </location>
</feature>
<proteinExistence type="predicted"/>
<feature type="domain" description="Histidine kinase" evidence="15">
    <location>
        <begin position="282"/>
        <end position="488"/>
    </location>
</feature>
<dbReference type="PANTHER" id="PTHR45528:SF1">
    <property type="entry name" value="SENSOR HISTIDINE KINASE CPXA"/>
    <property type="match status" value="1"/>
</dbReference>
<dbReference type="PROSITE" id="PS50109">
    <property type="entry name" value="HIS_KIN"/>
    <property type="match status" value="1"/>
</dbReference>
<sequence length="488" mass="56776">MKTKTKYNNVISRKFEYRRKLKYNLFRIPTYIVLATLLIVIVSFYYFSKEYVDNNTMTSMEKKFSLFDEYYNSPKHEVDWNTEEDIYQMVPVNSILIDESKNIIHPSTNDVTQREYDRVEKIAKKYNVFKISRKDDKPSKISIDNNTYYTKLRKYEGVYDESFVRKATIQEQRAGKEKVYIVILYTNISPSQNFIELMIKMLILLMLNFGLFSTLFIFLVAKEVDGSFRNLKRYIIGVGQGEKVNRFRHFDYLEFDDIANSVDDMADAKNKSEESKKIFFQNASHELRTPLMSIQGYAEGIESGVFKDSKRAAQIIIEESEKMANLVNEILLLSKIESNNIVSKKEVLNFKDIIHSCVWDTEKIAKTKDILINTEISDEEMLVYGDEEMLERVVNNILSNALRYAKTKIVVTVRIVDGFVLSSIYNDGESIDPNDMPHIFDRFYKGKNGNSGIGLSLAKDIITKHDGYIDVYSNDQGVTFVIKLNLHK</sequence>
<reference evidence="16" key="1">
    <citation type="submission" date="2022-12" db="EMBL/GenBank/DDBJ databases">
        <title>Peptostreptococcus.</title>
        <authorList>
            <person name="Lee S.H."/>
        </authorList>
    </citation>
    <scope>NUCLEOTIDE SEQUENCE</scope>
    <source>
        <strain evidence="16">CBA3647</strain>
    </source>
</reference>
<dbReference type="InterPro" id="IPR004358">
    <property type="entry name" value="Sig_transdc_His_kin-like_C"/>
</dbReference>
<dbReference type="EMBL" id="CP114052">
    <property type="protein sequence ID" value="WAW14467.1"/>
    <property type="molecule type" value="Genomic_DNA"/>
</dbReference>
<evidence type="ECO:0000256" key="9">
    <source>
        <dbReference type="ARBA" id="ARBA00022777"/>
    </source>
</evidence>
<keyword evidence="5" id="KW-0597">Phosphoprotein</keyword>
<keyword evidence="9 16" id="KW-0418">Kinase</keyword>
<dbReference type="PRINTS" id="PR00344">
    <property type="entry name" value="BCTRLSENSOR"/>
</dbReference>
<evidence type="ECO:0000256" key="6">
    <source>
        <dbReference type="ARBA" id="ARBA00022679"/>
    </source>
</evidence>
<comment type="catalytic activity">
    <reaction evidence="1">
        <text>ATP + protein L-histidine = ADP + protein N-phospho-L-histidine.</text>
        <dbReference type="EC" id="2.7.13.3"/>
    </reaction>
</comment>
<dbReference type="Pfam" id="PF00512">
    <property type="entry name" value="HisKA"/>
    <property type="match status" value="1"/>
</dbReference>
<keyword evidence="7 14" id="KW-0812">Transmembrane</keyword>
<dbReference type="Gene3D" id="1.10.287.130">
    <property type="match status" value="1"/>
</dbReference>
<evidence type="ECO:0000256" key="10">
    <source>
        <dbReference type="ARBA" id="ARBA00022840"/>
    </source>
</evidence>
<gene>
    <name evidence="16" type="ORF">O0R46_07650</name>
</gene>
<dbReference type="SUPFAM" id="SSF55874">
    <property type="entry name" value="ATPase domain of HSP90 chaperone/DNA topoisomerase II/histidine kinase"/>
    <property type="match status" value="1"/>
</dbReference>
<dbReference type="EC" id="2.7.13.3" evidence="3"/>
<evidence type="ECO:0000256" key="4">
    <source>
        <dbReference type="ARBA" id="ARBA00022475"/>
    </source>
</evidence>
<dbReference type="RefSeq" id="WP_269311146.1">
    <property type="nucleotide sequence ID" value="NZ_CP114052.1"/>
</dbReference>
<evidence type="ECO:0000256" key="8">
    <source>
        <dbReference type="ARBA" id="ARBA00022741"/>
    </source>
</evidence>
<dbReference type="InterPro" id="IPR003661">
    <property type="entry name" value="HisK_dim/P_dom"/>
</dbReference>
<keyword evidence="10" id="KW-0067">ATP-binding</keyword>
<name>A0ABY7JRZ9_9FIRM</name>
<evidence type="ECO:0000256" key="3">
    <source>
        <dbReference type="ARBA" id="ARBA00012438"/>
    </source>
</evidence>
<dbReference type="Proteomes" id="UP001164187">
    <property type="component" value="Chromosome"/>
</dbReference>
<dbReference type="InterPro" id="IPR050398">
    <property type="entry name" value="HssS/ArlS-like"/>
</dbReference>
<evidence type="ECO:0000256" key="1">
    <source>
        <dbReference type="ARBA" id="ARBA00000085"/>
    </source>
</evidence>
<evidence type="ECO:0000256" key="7">
    <source>
        <dbReference type="ARBA" id="ARBA00022692"/>
    </source>
</evidence>
<comment type="subcellular location">
    <subcellularLocation>
        <location evidence="2">Cell membrane</location>
        <topology evidence="2">Multi-pass membrane protein</topology>
    </subcellularLocation>
</comment>
<dbReference type="InterPro" id="IPR036890">
    <property type="entry name" value="HATPase_C_sf"/>
</dbReference>